<gene>
    <name evidence="1" type="ORF">NSCI0253_LOCUS45009</name>
</gene>
<evidence type="ECO:0000313" key="1">
    <source>
        <dbReference type="EMBL" id="CAD8870652.1"/>
    </source>
</evidence>
<accession>A0A7S1B0Y0</accession>
<name>A0A7S1B0Y0_NOCSC</name>
<dbReference type="AlphaFoldDB" id="A0A7S1B0Y0"/>
<organism evidence="1">
    <name type="scientific">Noctiluca scintillans</name>
    <name type="common">Sea sparkle</name>
    <name type="synonym">Red tide dinoflagellate</name>
    <dbReference type="NCBI Taxonomy" id="2966"/>
    <lineage>
        <taxon>Eukaryota</taxon>
        <taxon>Sar</taxon>
        <taxon>Alveolata</taxon>
        <taxon>Dinophyceae</taxon>
        <taxon>Noctilucales</taxon>
        <taxon>Noctilucaceae</taxon>
        <taxon>Noctiluca</taxon>
    </lineage>
</organism>
<sequence>MSVGGEDLLTTLNDQLTGQREARGVGGGLGRVKGPKVPSVFAAFEAAKRPKLVPAGEGPLYSRFTRGIVLGKEDEASAWRAHVDAALRDNGGEMTWPVLRDEVVDRWRKSHEGQDPAQWSHLALAHVPEAYLSRLDSVVRLVPAAS</sequence>
<dbReference type="EMBL" id="HBFQ01063571">
    <property type="protein sequence ID" value="CAD8870652.1"/>
    <property type="molecule type" value="Transcribed_RNA"/>
</dbReference>
<proteinExistence type="predicted"/>
<protein>
    <submittedName>
        <fullName evidence="1">Uncharacterized protein</fullName>
    </submittedName>
</protein>
<reference evidence="1" key="1">
    <citation type="submission" date="2021-01" db="EMBL/GenBank/DDBJ databases">
        <authorList>
            <person name="Corre E."/>
            <person name="Pelletier E."/>
            <person name="Niang G."/>
            <person name="Scheremetjew M."/>
            <person name="Finn R."/>
            <person name="Kale V."/>
            <person name="Holt S."/>
            <person name="Cochrane G."/>
            <person name="Meng A."/>
            <person name="Brown T."/>
            <person name="Cohen L."/>
        </authorList>
    </citation>
    <scope>NUCLEOTIDE SEQUENCE</scope>
</reference>